<keyword evidence="2" id="KW-1185">Reference proteome</keyword>
<gene>
    <name evidence="1" type="ORF">MUB46_03305</name>
</gene>
<dbReference type="RefSeq" id="WP_261614457.1">
    <property type="nucleotide sequence ID" value="NZ_JALIDZ010000002.1"/>
</dbReference>
<proteinExistence type="predicted"/>
<sequence>MLGRRGIENALYCSDTQSGFLGNLAGGLLLMLWACPTAVFETGTTLCRSSLPRFNQFRVPPDMRVALVLGQFDTLQYIRLVGTGPGIGSGQLNWHEVYVTEGRDMQRPYTLYMDETGNRHPDKKSDASRKGRDWFGFGGILVRGEDNNAVRELVSAFSQKWKLRKPAHITDMLSENKGFSWLGRKSQHVRDEFWDDWRGVLCTSPVIGIGCVIDRPGYVARGYLEEYNDKWLLCRSAFDITVERAAKIARLEQRKLHVVFEQDPAVNEIVTNYFRNLKSNGMGFSAKSSEKYNPLGVSDFQETLGRIQHKPKNHPLLQVADSYIYSISRWRYDKKFWLYRSLRDSRRIADFALSREHLPHLGIKYYCFDPKTKKPG</sequence>
<accession>A0AAW5QX19</accession>
<protein>
    <submittedName>
        <fullName evidence="1">DUF3800 domain-containing protein</fullName>
    </submittedName>
</protein>
<dbReference type="EMBL" id="JALIDZ010000002">
    <property type="protein sequence ID" value="MCT8970879.1"/>
    <property type="molecule type" value="Genomic_DNA"/>
</dbReference>
<comment type="caution">
    <text evidence="1">The sequence shown here is derived from an EMBL/GenBank/DDBJ whole genome shotgun (WGS) entry which is preliminary data.</text>
</comment>
<dbReference type="InterPro" id="IPR024524">
    <property type="entry name" value="DUF3800"/>
</dbReference>
<evidence type="ECO:0000313" key="1">
    <source>
        <dbReference type="EMBL" id="MCT8970879.1"/>
    </source>
</evidence>
<dbReference type="AlphaFoldDB" id="A0AAW5QX19"/>
<reference evidence="1 2" key="1">
    <citation type="submission" date="2022-04" db="EMBL/GenBank/DDBJ databases">
        <authorList>
            <person name="Ye Y.-Q."/>
            <person name="Du Z.-J."/>
        </authorList>
    </citation>
    <scope>NUCLEOTIDE SEQUENCE [LARGE SCALE GENOMIC DNA]</scope>
    <source>
        <strain evidence="1 2">A6E488</strain>
    </source>
</reference>
<evidence type="ECO:0000313" key="2">
    <source>
        <dbReference type="Proteomes" id="UP001320898"/>
    </source>
</evidence>
<dbReference type="Proteomes" id="UP001320898">
    <property type="component" value="Unassembled WGS sequence"/>
</dbReference>
<name>A0AAW5QX19_9HYPH</name>
<organism evidence="1 2">
    <name type="scientific">Microbaculum marinisediminis</name>
    <dbReference type="NCBI Taxonomy" id="2931392"/>
    <lineage>
        <taxon>Bacteria</taxon>
        <taxon>Pseudomonadati</taxon>
        <taxon>Pseudomonadota</taxon>
        <taxon>Alphaproteobacteria</taxon>
        <taxon>Hyphomicrobiales</taxon>
        <taxon>Tepidamorphaceae</taxon>
        <taxon>Microbaculum</taxon>
    </lineage>
</organism>
<dbReference type="Pfam" id="PF12686">
    <property type="entry name" value="DUF3800"/>
    <property type="match status" value="1"/>
</dbReference>